<dbReference type="EMBL" id="AGFM01000024">
    <property type="protein sequence ID" value="EHJ61350.1"/>
    <property type="molecule type" value="Genomic_DNA"/>
</dbReference>
<protein>
    <submittedName>
        <fullName evidence="1">Uncharacterized protein</fullName>
    </submittedName>
</protein>
<organism evidence="1 2">
    <name type="scientific">Novosphingobium pentaromativorans US6-1</name>
    <dbReference type="NCBI Taxonomy" id="1088721"/>
    <lineage>
        <taxon>Bacteria</taxon>
        <taxon>Pseudomonadati</taxon>
        <taxon>Pseudomonadota</taxon>
        <taxon>Alphaproteobacteria</taxon>
        <taxon>Sphingomonadales</taxon>
        <taxon>Sphingomonadaceae</taxon>
        <taxon>Novosphingobium</taxon>
    </lineage>
</organism>
<evidence type="ECO:0000313" key="1">
    <source>
        <dbReference type="EMBL" id="EHJ61350.1"/>
    </source>
</evidence>
<reference evidence="1 2" key="1">
    <citation type="journal article" date="2012" name="J. Bacteriol.">
        <title>Genome sequence of benzo(a)pyrene-degrading bacterium Novosphingobium pentaromativorans US6-1.</title>
        <authorList>
            <person name="Luo Y.R."/>
            <person name="Kang S.G."/>
            <person name="Kim S.J."/>
            <person name="Kim M.R."/>
            <person name="Li N."/>
            <person name="Lee J.H."/>
            <person name="Kwon K.K."/>
        </authorList>
    </citation>
    <scope>NUCLEOTIDE SEQUENCE [LARGE SCALE GENOMIC DNA]</scope>
    <source>
        <strain evidence="1 2">US6-1</strain>
    </source>
</reference>
<dbReference type="AlphaFoldDB" id="G6EBR9"/>
<evidence type="ECO:0000313" key="2">
    <source>
        <dbReference type="Proteomes" id="UP000004030"/>
    </source>
</evidence>
<accession>G6EBR9</accession>
<dbReference type="Proteomes" id="UP000004030">
    <property type="component" value="Unassembled WGS sequence"/>
</dbReference>
<dbReference type="PATRIC" id="fig|1088721.3.peg.1768"/>
<sequence length="37" mass="4119">MEIDSHDPKMLRDWAGVSQWALFAKGGSLALSEDERA</sequence>
<proteinExistence type="predicted"/>
<gene>
    <name evidence="1" type="ORF">NSU_1789</name>
</gene>
<comment type="caution">
    <text evidence="1">The sequence shown here is derived from an EMBL/GenBank/DDBJ whole genome shotgun (WGS) entry which is preliminary data.</text>
</comment>
<name>G6EBR9_9SPHN</name>
<keyword evidence="2" id="KW-1185">Reference proteome</keyword>